<accession>E9DHR4</accession>
<dbReference type="AlphaFoldDB" id="E9DHR4"/>
<organism evidence="2">
    <name type="scientific">Coccidioides posadasii (strain RMSCC 757 / Silveira)</name>
    <name type="common">Valley fever fungus</name>
    <dbReference type="NCBI Taxonomy" id="443226"/>
    <lineage>
        <taxon>Eukaryota</taxon>
        <taxon>Fungi</taxon>
        <taxon>Dikarya</taxon>
        <taxon>Ascomycota</taxon>
        <taxon>Pezizomycotina</taxon>
        <taxon>Eurotiomycetes</taxon>
        <taxon>Eurotiomycetidae</taxon>
        <taxon>Onygenales</taxon>
        <taxon>Onygenaceae</taxon>
        <taxon>Coccidioides</taxon>
    </lineage>
</organism>
<name>E9DHR4_COCPS</name>
<evidence type="ECO:0000313" key="2">
    <source>
        <dbReference type="Proteomes" id="UP000002497"/>
    </source>
</evidence>
<reference evidence="2" key="1">
    <citation type="journal article" date="2010" name="Genome Res.">
        <title>Population genomic sequencing of Coccidioides fungi reveals recent hybridization and transposon control.</title>
        <authorList>
            <person name="Neafsey D.E."/>
            <person name="Barker B.M."/>
            <person name="Sharpton T.J."/>
            <person name="Stajich J.E."/>
            <person name="Park D.J."/>
            <person name="Whiston E."/>
            <person name="Hung C.-Y."/>
            <person name="McMahan C."/>
            <person name="White J."/>
            <person name="Sykes S."/>
            <person name="Heiman D."/>
            <person name="Young S."/>
            <person name="Zeng Q."/>
            <person name="Abouelleil A."/>
            <person name="Aftuck L."/>
            <person name="Bessette D."/>
            <person name="Brown A."/>
            <person name="FitzGerald M."/>
            <person name="Lui A."/>
            <person name="Macdonald J.P."/>
            <person name="Priest M."/>
            <person name="Orbach M.J."/>
            <person name="Galgiani J.N."/>
            <person name="Kirkland T.N."/>
            <person name="Cole G.T."/>
            <person name="Birren B.W."/>
            <person name="Henn M.R."/>
            <person name="Taylor J.W."/>
            <person name="Rounsley S.D."/>
        </authorList>
    </citation>
    <scope>NUCLEOTIDE SEQUENCE [LARGE SCALE GENOMIC DNA]</scope>
    <source>
        <strain evidence="2">RMSCC 757 / Silveira</strain>
    </source>
</reference>
<dbReference type="VEuPathDB" id="FungiDB:D8B26_004095"/>
<gene>
    <name evidence="1" type="ORF">CPSG_09363</name>
</gene>
<dbReference type="Proteomes" id="UP000002497">
    <property type="component" value="Unassembled WGS sequence"/>
</dbReference>
<sequence>MREGPIDLIRDAFSPSCSMALLPSEEARWNPRECDPSYAAIPMAWVASRLQEEVIGSNSCIAGIESDSRLARGIAIANQFGFMARAGKRRGHAISGGGSRPPPPHEEFTHEDAPLQVKDRYGIPQTKILLIAMAPNNLQTREARRQGTPHDHTTAAAIRILLRALQRQIFRSSINITRSFNQ</sequence>
<proteinExistence type="predicted"/>
<dbReference type="HOGENOM" id="CLU_1481851_0_0_1"/>
<dbReference type="VEuPathDB" id="FungiDB:CPSG_09363"/>
<evidence type="ECO:0000313" key="1">
    <source>
        <dbReference type="EMBL" id="EFW13996.1"/>
    </source>
</evidence>
<dbReference type="EMBL" id="GL636509">
    <property type="protein sequence ID" value="EFW13996.1"/>
    <property type="molecule type" value="Genomic_DNA"/>
</dbReference>
<reference evidence="2" key="2">
    <citation type="submission" date="2010-03" db="EMBL/GenBank/DDBJ databases">
        <title>The genome sequence of Coccidioides posadasii strain Silveira.</title>
        <authorList>
            <consortium name="The Broad Institute Genome Sequencing Center for Infectious Disease"/>
            <person name="Neafsey D."/>
            <person name="Orbach M."/>
            <person name="Henn M.R."/>
            <person name="Cole G.T."/>
            <person name="Galgiani J."/>
            <person name="Gardner M.J."/>
            <person name="Kirkland T.N."/>
            <person name="Taylor J.W."/>
            <person name="Young S.K."/>
            <person name="Zeng Q."/>
            <person name="Koehrsen M."/>
            <person name="Alvarado L."/>
            <person name="Berlin A."/>
            <person name="Borenstein D."/>
            <person name="Chapman S.B."/>
            <person name="Chen Z."/>
            <person name="Engels R."/>
            <person name="Freedman E."/>
            <person name="Gellesch M."/>
            <person name="Goldberg J."/>
            <person name="Griggs A."/>
            <person name="Gujja S."/>
            <person name="Heilman E."/>
            <person name="Heiman D."/>
            <person name="Howarth C."/>
            <person name="Jen D."/>
            <person name="Larson L."/>
            <person name="Mehta T."/>
            <person name="Neiman D."/>
            <person name="Park D."/>
            <person name="Pearson M."/>
            <person name="Richards J."/>
            <person name="Roberts A."/>
            <person name="Saif S."/>
            <person name="Shea T."/>
            <person name="Shenoy N."/>
            <person name="Sisk P."/>
            <person name="Stolte C."/>
            <person name="Sykes S."/>
            <person name="Walk T."/>
            <person name="White J."/>
            <person name="Yandava C."/>
            <person name="Haas B."/>
            <person name="Nusbaum C."/>
            <person name="Birren B."/>
        </authorList>
    </citation>
    <scope>NUCLEOTIDE SEQUENCE [LARGE SCALE GENOMIC DNA]</scope>
    <source>
        <strain evidence="2">RMSCC 757 / Silveira</strain>
    </source>
</reference>
<keyword evidence="2" id="KW-1185">Reference proteome</keyword>
<protein>
    <submittedName>
        <fullName evidence="1">Uncharacterized protein</fullName>
    </submittedName>
</protein>